<reference evidence="2" key="1">
    <citation type="submission" date="2015-12" db="EMBL/GenBank/DDBJ databases">
        <title>De novo transcriptome assembly of four potential Pierce s Disease insect vectors from Arizona vineyards.</title>
        <authorList>
            <person name="Tassone E.E."/>
        </authorList>
    </citation>
    <scope>NUCLEOTIDE SEQUENCE</scope>
</reference>
<protein>
    <submittedName>
        <fullName evidence="2">Uncharacterized protein</fullName>
    </submittedName>
</protein>
<organism evidence="2">
    <name type="scientific">Clastoptera arizonana</name>
    <name type="common">Arizona spittle bug</name>
    <dbReference type="NCBI Taxonomy" id="38151"/>
    <lineage>
        <taxon>Eukaryota</taxon>
        <taxon>Metazoa</taxon>
        <taxon>Ecdysozoa</taxon>
        <taxon>Arthropoda</taxon>
        <taxon>Hexapoda</taxon>
        <taxon>Insecta</taxon>
        <taxon>Pterygota</taxon>
        <taxon>Neoptera</taxon>
        <taxon>Paraneoptera</taxon>
        <taxon>Hemiptera</taxon>
        <taxon>Auchenorrhyncha</taxon>
        <taxon>Cercopoidea</taxon>
        <taxon>Clastopteridae</taxon>
        <taxon>Clastoptera</taxon>
    </lineage>
</organism>
<sequence>GTNNTVHNGTRRSNEANNQNTTYIGIASAKIGNILVVTNAERNHVLVAMVEAWPFTFGGSISPMITQGNGPKAKLKINEYSKTQTMGIQLKLDTLNPLPKRYKYSPRTNRHENRRKPHITRGLRNP</sequence>
<evidence type="ECO:0000313" key="2">
    <source>
        <dbReference type="EMBL" id="JAS29267.1"/>
    </source>
</evidence>
<feature type="compositionally biased region" description="Basic residues" evidence="1">
    <location>
        <begin position="112"/>
        <end position="126"/>
    </location>
</feature>
<dbReference type="EMBL" id="GEDC01008031">
    <property type="protein sequence ID" value="JAS29267.1"/>
    <property type="molecule type" value="Transcribed_RNA"/>
</dbReference>
<feature type="region of interest" description="Disordered" evidence="1">
    <location>
        <begin position="98"/>
        <end position="126"/>
    </location>
</feature>
<gene>
    <name evidence="2" type="ORF">g.2533</name>
</gene>
<accession>A0A1B6DUB2</accession>
<evidence type="ECO:0000256" key="1">
    <source>
        <dbReference type="SAM" id="MobiDB-lite"/>
    </source>
</evidence>
<name>A0A1B6DUB2_9HEMI</name>
<feature type="non-terminal residue" evidence="2">
    <location>
        <position position="1"/>
    </location>
</feature>
<dbReference type="AlphaFoldDB" id="A0A1B6DUB2"/>
<proteinExistence type="predicted"/>
<feature type="non-terminal residue" evidence="2">
    <location>
        <position position="126"/>
    </location>
</feature>